<feature type="chain" id="PRO_5035604389" description="Chitin-binding type-2 domain-containing protein" evidence="2">
    <location>
        <begin position="24"/>
        <end position="394"/>
    </location>
</feature>
<keyword evidence="2" id="KW-0732">Signal</keyword>
<dbReference type="Proteomes" id="UP000663870">
    <property type="component" value="Unassembled WGS sequence"/>
</dbReference>
<comment type="caution">
    <text evidence="4">The sequence shown here is derived from an EMBL/GenBank/DDBJ whole genome shotgun (WGS) entry which is preliminary data.</text>
</comment>
<protein>
    <recommendedName>
        <fullName evidence="3">Chitin-binding type-2 domain-containing protein</fullName>
    </recommendedName>
</protein>
<dbReference type="InterPro" id="IPR036508">
    <property type="entry name" value="Chitin-bd_dom_sf"/>
</dbReference>
<dbReference type="SUPFAM" id="SSF57625">
    <property type="entry name" value="Invertebrate chitin-binding proteins"/>
    <property type="match status" value="2"/>
</dbReference>
<dbReference type="InterPro" id="IPR002557">
    <property type="entry name" value="Chitin-bd_dom"/>
</dbReference>
<dbReference type="EMBL" id="CAJNOH010002765">
    <property type="protein sequence ID" value="CAF1309152.1"/>
    <property type="molecule type" value="Genomic_DNA"/>
</dbReference>
<dbReference type="Pfam" id="PF01607">
    <property type="entry name" value="CBM_14"/>
    <property type="match status" value="3"/>
</dbReference>
<proteinExistence type="predicted"/>
<name>A0A815EB02_9BILA</name>
<dbReference type="AlphaFoldDB" id="A0A815EB02"/>
<dbReference type="Proteomes" id="UP000663854">
    <property type="component" value="Unassembled WGS sequence"/>
</dbReference>
<dbReference type="Gene3D" id="2.170.140.10">
    <property type="entry name" value="Chitin binding domain"/>
    <property type="match status" value="1"/>
</dbReference>
<evidence type="ECO:0000313" key="5">
    <source>
        <dbReference type="EMBL" id="CAF1579367.1"/>
    </source>
</evidence>
<dbReference type="PROSITE" id="PS50940">
    <property type="entry name" value="CHIT_BIND_II"/>
    <property type="match status" value="1"/>
</dbReference>
<accession>A0A815EB02</accession>
<dbReference type="SMART" id="SM00494">
    <property type="entry name" value="ChtBD2"/>
    <property type="match status" value="2"/>
</dbReference>
<organism evidence="4 6">
    <name type="scientific">Rotaria sordida</name>
    <dbReference type="NCBI Taxonomy" id="392033"/>
    <lineage>
        <taxon>Eukaryota</taxon>
        <taxon>Metazoa</taxon>
        <taxon>Spiralia</taxon>
        <taxon>Gnathifera</taxon>
        <taxon>Rotifera</taxon>
        <taxon>Eurotatoria</taxon>
        <taxon>Bdelloidea</taxon>
        <taxon>Philodinida</taxon>
        <taxon>Philodinidae</taxon>
        <taxon>Rotaria</taxon>
    </lineage>
</organism>
<keyword evidence="7" id="KW-1185">Reference proteome</keyword>
<evidence type="ECO:0000256" key="2">
    <source>
        <dbReference type="SAM" id="SignalP"/>
    </source>
</evidence>
<feature type="region of interest" description="Disordered" evidence="1">
    <location>
        <begin position="239"/>
        <end position="292"/>
    </location>
</feature>
<feature type="signal peptide" evidence="2">
    <location>
        <begin position="1"/>
        <end position="23"/>
    </location>
</feature>
<gene>
    <name evidence="5" type="ORF">JXQ802_LOCUS46047</name>
    <name evidence="4" type="ORF">PYM288_LOCUS30322</name>
</gene>
<sequence length="394" mass="42891">MHVTMRQSFFIALTFILICPTLNQQILTNMPFDCKGRLDGFWRDLRYCDVFHACVAGEQVRSYGCPQVGERFYFSDTTQRCEFTSQNPGGCQANQYYTSISNTPTSSGSQLTTQAPSEQWRIFAQSREQHSCAGQQEGFYPSRWCNVFYRCSDGISRAFLCPLQQGGGRLWWIGHGSSQVVTQAAAMCIYPCDTGRQCSSAGGIIVDNGNQISESQQAAETAYRQSLCSNQTSQTGVGTGGIQTGLGTGQQGSGQTGTGQSGTGQTGTGQTGTGQFGTGQTGGGNQGGSSNTGGLFTVDSDVSCNGQVDGTFLSSRYCNVFHRCVSGARFDFRCARGNNASYDLWWNQQTNMCDWPCRVQCNNQLFGSSTSAQQVQSESLIYFNNDCRAYPRIF</sequence>
<dbReference type="GO" id="GO:0005576">
    <property type="term" value="C:extracellular region"/>
    <property type="evidence" value="ECO:0007669"/>
    <property type="project" value="InterPro"/>
</dbReference>
<feature type="compositionally biased region" description="Gly residues" evidence="1">
    <location>
        <begin position="239"/>
        <end position="291"/>
    </location>
</feature>
<evidence type="ECO:0000259" key="3">
    <source>
        <dbReference type="PROSITE" id="PS50940"/>
    </source>
</evidence>
<evidence type="ECO:0000313" key="6">
    <source>
        <dbReference type="Proteomes" id="UP000663854"/>
    </source>
</evidence>
<reference evidence="4" key="1">
    <citation type="submission" date="2021-02" db="EMBL/GenBank/DDBJ databases">
        <authorList>
            <person name="Nowell W R."/>
        </authorList>
    </citation>
    <scope>NUCLEOTIDE SEQUENCE</scope>
</reference>
<evidence type="ECO:0000256" key="1">
    <source>
        <dbReference type="SAM" id="MobiDB-lite"/>
    </source>
</evidence>
<evidence type="ECO:0000313" key="4">
    <source>
        <dbReference type="EMBL" id="CAF1309152.1"/>
    </source>
</evidence>
<dbReference type="EMBL" id="CAJNOL010004026">
    <property type="protein sequence ID" value="CAF1579367.1"/>
    <property type="molecule type" value="Genomic_DNA"/>
</dbReference>
<dbReference type="GO" id="GO:0008061">
    <property type="term" value="F:chitin binding"/>
    <property type="evidence" value="ECO:0007669"/>
    <property type="project" value="InterPro"/>
</dbReference>
<evidence type="ECO:0000313" key="7">
    <source>
        <dbReference type="Proteomes" id="UP000663870"/>
    </source>
</evidence>
<feature type="domain" description="Chitin-binding type-2" evidence="3">
    <location>
        <begin position="301"/>
        <end position="363"/>
    </location>
</feature>